<dbReference type="PATRIC" id="fig|50340.43.peg.5074"/>
<dbReference type="EMBL" id="JSYZ01000054">
    <property type="protein sequence ID" value="KPA87050.1"/>
    <property type="molecule type" value="Genomic_DNA"/>
</dbReference>
<dbReference type="OrthoDB" id="7032595at2"/>
<comment type="caution">
    <text evidence="1">The sequence shown here is derived from an EMBL/GenBank/DDBJ whole genome shotgun (WGS) entry which is preliminary data.</text>
</comment>
<gene>
    <name evidence="1" type="ORF">PF66_06395</name>
</gene>
<organism evidence="1 2">
    <name type="scientific">Pseudomonas asplenii</name>
    <dbReference type="NCBI Taxonomy" id="53407"/>
    <lineage>
        <taxon>Bacteria</taxon>
        <taxon>Pseudomonadati</taxon>
        <taxon>Pseudomonadota</taxon>
        <taxon>Gammaproteobacteria</taxon>
        <taxon>Pseudomonadales</taxon>
        <taxon>Pseudomonadaceae</taxon>
        <taxon>Pseudomonas</taxon>
    </lineage>
</organism>
<reference evidence="1 2" key="1">
    <citation type="journal article" date="2015" name="PLoS ONE">
        <title>Rice-Infecting Pseudomonas Genomes Are Highly Accessorized and Harbor Multiple Putative Virulence Mechanisms to Cause Sheath Brown Rot.</title>
        <authorList>
            <person name="Quibod I.L."/>
            <person name="Grande G."/>
            <person name="Oreiro E.G."/>
            <person name="Borja F.N."/>
            <person name="Dossa G.S."/>
            <person name="Mauleon R."/>
            <person name="Cruz C.V."/>
            <person name="Oliva R."/>
        </authorList>
    </citation>
    <scope>NUCLEOTIDE SEQUENCE [LARGE SCALE GENOMIC DNA]</scope>
    <source>
        <strain evidence="1 2">IRRI 6609</strain>
    </source>
</reference>
<dbReference type="InterPro" id="IPR058601">
    <property type="entry name" value="Phage_phiTE_015-like"/>
</dbReference>
<accession>A0A0M9GBK0</accession>
<dbReference type="STRING" id="50340.PF66_06395"/>
<protein>
    <submittedName>
        <fullName evidence="1">Uncharacterized protein</fullName>
    </submittedName>
</protein>
<evidence type="ECO:0000313" key="1">
    <source>
        <dbReference type="EMBL" id="KPA87050.1"/>
    </source>
</evidence>
<dbReference type="AlphaFoldDB" id="A0A0M9GBK0"/>
<evidence type="ECO:0000313" key="2">
    <source>
        <dbReference type="Proteomes" id="UP000037931"/>
    </source>
</evidence>
<dbReference type="RefSeq" id="WP_054064848.1">
    <property type="nucleotide sequence ID" value="NZ_JSYZ01000054.1"/>
</dbReference>
<keyword evidence="2" id="KW-1185">Reference proteome</keyword>
<proteinExistence type="predicted"/>
<dbReference type="Pfam" id="PF26207">
    <property type="entry name" value="Phage_phiTE_015"/>
    <property type="match status" value="1"/>
</dbReference>
<name>A0A0M9GBK0_9PSED</name>
<sequence length="113" mass="13135">MDTNKMREQFEAAFIAQQVEAFGEYSRGGAIYRLKRNGDFDKPPTAYDLQRREQGMYDEYWIEMLWWAWRASREAVVVELPDVLEIGGPLGIRYFTEREVHSAIAAQGLKVAQ</sequence>
<dbReference type="Proteomes" id="UP000037931">
    <property type="component" value="Unassembled WGS sequence"/>
</dbReference>